<feature type="compositionally biased region" description="Basic and acidic residues" evidence="1">
    <location>
        <begin position="146"/>
        <end position="158"/>
    </location>
</feature>
<accession>A0AA38UB69</accession>
<dbReference type="Proteomes" id="UP001163846">
    <property type="component" value="Unassembled WGS sequence"/>
</dbReference>
<feature type="region of interest" description="Disordered" evidence="1">
    <location>
        <begin position="146"/>
        <end position="177"/>
    </location>
</feature>
<keyword evidence="3" id="KW-1185">Reference proteome</keyword>
<gene>
    <name evidence="2" type="ORF">F5878DRAFT_7371</name>
</gene>
<comment type="caution">
    <text evidence="2">The sequence shown here is derived from an EMBL/GenBank/DDBJ whole genome shotgun (WGS) entry which is preliminary data.</text>
</comment>
<sequence length="177" mass="21149">MHEYIRTERKSKTGKVCLTVYDNERGRDYYSYESGLHLKGMREMDGDPFEIGYATFADRKTRDDFDVFSTNPARKQKDVLRRSREDLKNWVEELEGIKWRVAGAEKSLDHWAYLYQLMMYLREQGIVSHQTFERWEREVAKRVKVLEEQKMNKHKENTKNTGSRRRTGEGSRSQVDP</sequence>
<protein>
    <submittedName>
        <fullName evidence="2">Uncharacterized protein</fullName>
    </submittedName>
</protein>
<name>A0AA38UB69_9AGAR</name>
<evidence type="ECO:0000256" key="1">
    <source>
        <dbReference type="SAM" id="MobiDB-lite"/>
    </source>
</evidence>
<dbReference type="EMBL" id="MU806948">
    <property type="protein sequence ID" value="KAJ3832472.1"/>
    <property type="molecule type" value="Genomic_DNA"/>
</dbReference>
<evidence type="ECO:0000313" key="2">
    <source>
        <dbReference type="EMBL" id="KAJ3832472.1"/>
    </source>
</evidence>
<organism evidence="2 3">
    <name type="scientific">Lentinula raphanica</name>
    <dbReference type="NCBI Taxonomy" id="153919"/>
    <lineage>
        <taxon>Eukaryota</taxon>
        <taxon>Fungi</taxon>
        <taxon>Dikarya</taxon>
        <taxon>Basidiomycota</taxon>
        <taxon>Agaricomycotina</taxon>
        <taxon>Agaricomycetes</taxon>
        <taxon>Agaricomycetidae</taxon>
        <taxon>Agaricales</taxon>
        <taxon>Marasmiineae</taxon>
        <taxon>Omphalotaceae</taxon>
        <taxon>Lentinula</taxon>
    </lineage>
</organism>
<proteinExistence type="predicted"/>
<evidence type="ECO:0000313" key="3">
    <source>
        <dbReference type="Proteomes" id="UP001163846"/>
    </source>
</evidence>
<dbReference type="AlphaFoldDB" id="A0AA38UB69"/>
<reference evidence="2" key="1">
    <citation type="submission" date="2022-08" db="EMBL/GenBank/DDBJ databases">
        <authorList>
            <consortium name="DOE Joint Genome Institute"/>
            <person name="Min B."/>
            <person name="Riley R."/>
            <person name="Sierra-Patev S."/>
            <person name="Naranjo-Ortiz M."/>
            <person name="Looney B."/>
            <person name="Konkel Z."/>
            <person name="Slot J.C."/>
            <person name="Sakamoto Y."/>
            <person name="Steenwyk J.L."/>
            <person name="Rokas A."/>
            <person name="Carro J."/>
            <person name="Camarero S."/>
            <person name="Ferreira P."/>
            <person name="Molpeceres G."/>
            <person name="Ruiz-Duenas F.J."/>
            <person name="Serrano A."/>
            <person name="Henrissat B."/>
            <person name="Drula E."/>
            <person name="Hughes K.W."/>
            <person name="Mata J.L."/>
            <person name="Ishikawa N.K."/>
            <person name="Vargas-Isla R."/>
            <person name="Ushijima S."/>
            <person name="Smith C.A."/>
            <person name="Ahrendt S."/>
            <person name="Andreopoulos W."/>
            <person name="He G."/>
            <person name="Labutti K."/>
            <person name="Lipzen A."/>
            <person name="Ng V."/>
            <person name="Sandor L."/>
            <person name="Barry K."/>
            <person name="Martinez A.T."/>
            <person name="Xiao Y."/>
            <person name="Gibbons J.G."/>
            <person name="Terashima K."/>
            <person name="Hibbett D.S."/>
            <person name="Grigoriev I.V."/>
        </authorList>
    </citation>
    <scope>NUCLEOTIDE SEQUENCE</scope>
    <source>
        <strain evidence="2">TFB9207</strain>
    </source>
</reference>